<dbReference type="Pfam" id="PF24838">
    <property type="entry name" value="8xMP"/>
    <property type="match status" value="1"/>
</dbReference>
<dbReference type="InterPro" id="IPR056918">
    <property type="entry name" value="8xMP"/>
</dbReference>
<feature type="transmembrane region" description="Helical" evidence="1">
    <location>
        <begin position="49"/>
        <end position="69"/>
    </location>
</feature>
<dbReference type="Proteomes" id="UP000319576">
    <property type="component" value="Chromosome"/>
</dbReference>
<dbReference type="AlphaFoldDB" id="A0A517XV62"/>
<keyword evidence="3" id="KW-1185">Reference proteome</keyword>
<feature type="transmembrane region" description="Helical" evidence="1">
    <location>
        <begin position="25"/>
        <end position="43"/>
    </location>
</feature>
<dbReference type="OrthoDB" id="276378at2"/>
<gene>
    <name evidence="2" type="ORF">ETAA1_33670</name>
</gene>
<dbReference type="KEGG" id="uli:ETAA1_33670"/>
<reference evidence="2 3" key="1">
    <citation type="submission" date="2019-02" db="EMBL/GenBank/DDBJ databases">
        <title>Deep-cultivation of Planctomycetes and their phenomic and genomic characterization uncovers novel biology.</title>
        <authorList>
            <person name="Wiegand S."/>
            <person name="Jogler M."/>
            <person name="Boedeker C."/>
            <person name="Pinto D."/>
            <person name="Vollmers J."/>
            <person name="Rivas-Marin E."/>
            <person name="Kohn T."/>
            <person name="Peeters S.H."/>
            <person name="Heuer A."/>
            <person name="Rast P."/>
            <person name="Oberbeckmann S."/>
            <person name="Bunk B."/>
            <person name="Jeske O."/>
            <person name="Meyerdierks A."/>
            <person name="Storesund J.E."/>
            <person name="Kallscheuer N."/>
            <person name="Luecker S."/>
            <person name="Lage O.M."/>
            <person name="Pohl T."/>
            <person name="Merkel B.J."/>
            <person name="Hornburger P."/>
            <person name="Mueller R.-W."/>
            <person name="Bruemmer F."/>
            <person name="Labrenz M."/>
            <person name="Spormann A.M."/>
            <person name="Op den Camp H."/>
            <person name="Overmann J."/>
            <person name="Amann R."/>
            <person name="Jetten M.S.M."/>
            <person name="Mascher T."/>
            <person name="Medema M.H."/>
            <person name="Devos D.P."/>
            <person name="Kaster A.-K."/>
            <person name="Ovreas L."/>
            <person name="Rohde M."/>
            <person name="Galperin M.Y."/>
            <person name="Jogler C."/>
        </authorList>
    </citation>
    <scope>NUCLEOTIDE SEQUENCE [LARGE SCALE GENOMIC DNA]</scope>
    <source>
        <strain evidence="2 3">ETA_A1</strain>
    </source>
</reference>
<name>A0A517XV62_9BACT</name>
<sequence length="191" mass="21600">MTDADAANRVWQHGMHEEQLFHNRLNYFSFLETGLLSLCAILFNKEPSLTLFVPLTVVGLLFTLLWLLIQTRHWAYCQHVHRRARELVPDYRDTLAGWAGPGRSDGWSISRPLALAVPLLFAFTWVGFLAWLLLRTDNPATDAHITPERAAILALTLVLGWVVIRLRRAERRLKEVRAAVNSPAAPRSAGA</sequence>
<organism evidence="2 3">
    <name type="scientific">Urbifossiella limnaea</name>
    <dbReference type="NCBI Taxonomy" id="2528023"/>
    <lineage>
        <taxon>Bacteria</taxon>
        <taxon>Pseudomonadati</taxon>
        <taxon>Planctomycetota</taxon>
        <taxon>Planctomycetia</taxon>
        <taxon>Gemmatales</taxon>
        <taxon>Gemmataceae</taxon>
        <taxon>Urbifossiella</taxon>
    </lineage>
</organism>
<feature type="transmembrane region" description="Helical" evidence="1">
    <location>
        <begin position="113"/>
        <end position="134"/>
    </location>
</feature>
<dbReference type="EMBL" id="CP036273">
    <property type="protein sequence ID" value="QDU21400.1"/>
    <property type="molecule type" value="Genomic_DNA"/>
</dbReference>
<accession>A0A517XV62</accession>
<protein>
    <submittedName>
        <fullName evidence="2">Uncharacterized protein</fullName>
    </submittedName>
</protein>
<keyword evidence="1" id="KW-0812">Transmembrane</keyword>
<feature type="transmembrane region" description="Helical" evidence="1">
    <location>
        <begin position="146"/>
        <end position="164"/>
    </location>
</feature>
<evidence type="ECO:0000256" key="1">
    <source>
        <dbReference type="SAM" id="Phobius"/>
    </source>
</evidence>
<evidence type="ECO:0000313" key="3">
    <source>
        <dbReference type="Proteomes" id="UP000319576"/>
    </source>
</evidence>
<dbReference type="RefSeq" id="WP_145240316.1">
    <property type="nucleotide sequence ID" value="NZ_CP036273.1"/>
</dbReference>
<proteinExistence type="predicted"/>
<keyword evidence="1" id="KW-1133">Transmembrane helix</keyword>
<keyword evidence="1" id="KW-0472">Membrane</keyword>
<evidence type="ECO:0000313" key="2">
    <source>
        <dbReference type="EMBL" id="QDU21400.1"/>
    </source>
</evidence>